<protein>
    <submittedName>
        <fullName evidence="1">Uncharacterized protein</fullName>
    </submittedName>
</protein>
<evidence type="ECO:0000313" key="2">
    <source>
        <dbReference type="Proteomes" id="UP000024442"/>
    </source>
</evidence>
<evidence type="ECO:0000313" key="1">
    <source>
        <dbReference type="EMBL" id="AHY26914.1"/>
    </source>
</evidence>
<keyword evidence="2" id="KW-1185">Reference proteome</keyword>
<dbReference type="EMBL" id="KJ510412">
    <property type="protein sequence ID" value="AHY26914.1"/>
    <property type="molecule type" value="Genomic_DNA"/>
</dbReference>
<dbReference type="Proteomes" id="UP000024442">
    <property type="component" value="Segment"/>
</dbReference>
<name>A0A023W6G3_9CAUD</name>
<dbReference type="RefSeq" id="YP_009032484.1">
    <property type="nucleotide sequence ID" value="NC_024147.1"/>
</dbReference>
<gene>
    <name evidence="1" type="primary">90</name>
    <name evidence="1" type="ORF">PBI_ZOEJ_90</name>
</gene>
<proteinExistence type="predicted"/>
<accession>A0A023W6G3</accession>
<reference evidence="1 2" key="1">
    <citation type="submission" date="2014-02" db="EMBL/GenBank/DDBJ databases">
        <authorList>
            <person name="Cornely K.A."/>
            <person name="Jancevski A.V."/>
            <person name="Rogers S.R."/>
            <person name="Scola S.E."/>
            <person name="Pinches R.S."/>
            <person name="Perri C.M."/>
            <person name="Brown M.S."/>
            <person name="Cavedon W.D."/>
            <person name="Dubois H.M."/>
            <person name="Fernando M.A."/>
            <person name="Austriaco N."/>
            <person name="Bradley K.W."/>
            <person name="Clarke D.Q."/>
            <person name="Lewis M.F."/>
            <person name="Barker L.P."/>
            <person name="Bailey C."/>
            <person name="Asai D.J."/>
            <person name="Garber M.L."/>
            <person name="Bowman C.A."/>
            <person name="Russell D.A."/>
            <person name="Pope W.H."/>
            <person name="Jacobs-Sera D."/>
            <person name="Hendrix R.W."/>
            <person name="Hatfull G.F."/>
        </authorList>
    </citation>
    <scope>NUCLEOTIDE SEQUENCE [LARGE SCALE GENOMIC DNA]</scope>
</reference>
<dbReference type="OrthoDB" id="20647at10239"/>
<dbReference type="KEGG" id="vg:19488187"/>
<sequence length="98" mass="10484">MLQKILTGVAAAVAPVIAKAVAEKLVEVLPELADIIVTRLADKMPEVAAAVADRILAHLPDLSALDDEAIKALRTLPGLGEHIVQALLDRLPHWPLKF</sequence>
<dbReference type="GeneID" id="19488187"/>
<organism evidence="1 2">
    <name type="scientific">Mycobacterium phage ZoeJ</name>
    <dbReference type="NCBI Taxonomy" id="1486427"/>
    <lineage>
        <taxon>Viruses</taxon>
        <taxon>Duplodnaviria</taxon>
        <taxon>Heunggongvirae</taxon>
        <taxon>Uroviricota</taxon>
        <taxon>Caudoviricetes</taxon>
        <taxon>Weiservirinae</taxon>
        <taxon>Timquatrovirus</taxon>
        <taxon>Timquatrovirus zoeJ</taxon>
    </lineage>
</organism>